<evidence type="ECO:0000313" key="1">
    <source>
        <dbReference type="EMBL" id="KAH0755141.1"/>
    </source>
</evidence>
<evidence type="ECO:0008006" key="3">
    <source>
        <dbReference type="Google" id="ProtNLM"/>
    </source>
</evidence>
<proteinExistence type="predicted"/>
<comment type="caution">
    <text evidence="1">The sequence shown here is derived from an EMBL/GenBank/DDBJ whole genome shotgun (WGS) entry which is preliminary data.</text>
</comment>
<sequence>MASESNYVQPAIPCFDGYYDHWSMLMKNFLRSKEYWPIVEDGIGAPTEGEALTNAQKAEFEARKLKDLKANNYLFQAIDRSILETILCKEASKDIWDSMKEKYQGTARVKHVHLQALRRDFETLQMKEGESVMSYCARTIEISNKMRFRGEKMTETTVMRKGRSSMIKVKNVYFLVLVKHPRPINYSIHKQKGL</sequence>
<protein>
    <recommendedName>
        <fullName evidence="3">Retrovirus-related Pol polyprotein from transposon TNT 1-94</fullName>
    </recommendedName>
</protein>
<dbReference type="Proteomes" id="UP000826656">
    <property type="component" value="Unassembled WGS sequence"/>
</dbReference>
<dbReference type="PANTHER" id="PTHR35317:SF27">
    <property type="entry name" value="RETROVIRUS-RELATED POL POLYPROTEIN FROM TRANSPOSON TNT 1-94"/>
    <property type="match status" value="1"/>
</dbReference>
<accession>A0ABQ7UTI9</accession>
<dbReference type="Pfam" id="PF14223">
    <property type="entry name" value="Retrotran_gag_2"/>
    <property type="match status" value="1"/>
</dbReference>
<keyword evidence="2" id="KW-1185">Reference proteome</keyword>
<organism evidence="1 2">
    <name type="scientific">Solanum tuberosum</name>
    <name type="common">Potato</name>
    <dbReference type="NCBI Taxonomy" id="4113"/>
    <lineage>
        <taxon>Eukaryota</taxon>
        <taxon>Viridiplantae</taxon>
        <taxon>Streptophyta</taxon>
        <taxon>Embryophyta</taxon>
        <taxon>Tracheophyta</taxon>
        <taxon>Spermatophyta</taxon>
        <taxon>Magnoliopsida</taxon>
        <taxon>eudicotyledons</taxon>
        <taxon>Gunneridae</taxon>
        <taxon>Pentapetalae</taxon>
        <taxon>asterids</taxon>
        <taxon>lamiids</taxon>
        <taxon>Solanales</taxon>
        <taxon>Solanaceae</taxon>
        <taxon>Solanoideae</taxon>
        <taxon>Solaneae</taxon>
        <taxon>Solanum</taxon>
    </lineage>
</organism>
<evidence type="ECO:0000313" key="2">
    <source>
        <dbReference type="Proteomes" id="UP000826656"/>
    </source>
</evidence>
<dbReference type="PANTHER" id="PTHR35317">
    <property type="entry name" value="OS04G0629600 PROTEIN"/>
    <property type="match status" value="1"/>
</dbReference>
<dbReference type="EMBL" id="JAIVGD010000018">
    <property type="protein sequence ID" value="KAH0755141.1"/>
    <property type="molecule type" value="Genomic_DNA"/>
</dbReference>
<reference evidence="1 2" key="1">
    <citation type="journal article" date="2021" name="bioRxiv">
        <title>Chromosome-scale and haplotype-resolved genome assembly of a tetraploid potato cultivar.</title>
        <authorList>
            <person name="Sun H."/>
            <person name="Jiao W.-B."/>
            <person name="Krause K."/>
            <person name="Campoy J.A."/>
            <person name="Goel M."/>
            <person name="Folz-Donahue K."/>
            <person name="Kukat C."/>
            <person name="Huettel B."/>
            <person name="Schneeberger K."/>
        </authorList>
    </citation>
    <scope>NUCLEOTIDE SEQUENCE [LARGE SCALE GENOMIC DNA]</scope>
    <source>
        <strain evidence="1">SolTubOtavaFocal</strain>
        <tissue evidence="1">Leaves</tissue>
    </source>
</reference>
<gene>
    <name evidence="1" type="ORF">KY290_025411</name>
</gene>
<name>A0ABQ7UTI9_SOLTU</name>